<dbReference type="Gene3D" id="3.90.120.10">
    <property type="entry name" value="DNA Methylase, subunit A, domain 2"/>
    <property type="match status" value="1"/>
</dbReference>
<dbReference type="InterPro" id="IPR001525">
    <property type="entry name" value="C5_MeTfrase"/>
</dbReference>
<dbReference type="AlphaFoldDB" id="A0A0M6WTK7"/>
<keyword evidence="3 5" id="KW-0949">S-adenosyl-L-methionine</keyword>
<dbReference type="Proteomes" id="UP000049828">
    <property type="component" value="Unassembled WGS sequence"/>
</dbReference>
<dbReference type="PRINTS" id="PR00105">
    <property type="entry name" value="C5METTRFRASE"/>
</dbReference>
<dbReference type="InterPro" id="IPR031303">
    <property type="entry name" value="C5_meth_CS"/>
</dbReference>
<evidence type="ECO:0000313" key="9">
    <source>
        <dbReference type="Proteomes" id="UP000049828"/>
    </source>
</evidence>
<keyword evidence="9" id="KW-1185">Reference proteome</keyword>
<dbReference type="PANTHER" id="PTHR10629">
    <property type="entry name" value="CYTOSINE-SPECIFIC METHYLTRANSFERASE"/>
    <property type="match status" value="1"/>
</dbReference>
<feature type="active site" evidence="5">
    <location>
        <position position="89"/>
    </location>
</feature>
<dbReference type="InterPro" id="IPR050390">
    <property type="entry name" value="C5-Methyltransferase"/>
</dbReference>
<accession>A0A0M6WTK7</accession>
<dbReference type="RefSeq" id="WP_055040020.1">
    <property type="nucleotide sequence ID" value="NZ_CVRS01000086.1"/>
</dbReference>
<protein>
    <recommendedName>
        <fullName evidence="7">Cytosine-specific methyltransferase</fullName>
        <ecNumber evidence="7">2.1.1.37</ecNumber>
    </recommendedName>
</protein>
<evidence type="ECO:0000256" key="1">
    <source>
        <dbReference type="ARBA" id="ARBA00022603"/>
    </source>
</evidence>
<evidence type="ECO:0000256" key="3">
    <source>
        <dbReference type="ARBA" id="ARBA00022691"/>
    </source>
</evidence>
<evidence type="ECO:0000256" key="5">
    <source>
        <dbReference type="PROSITE-ProRule" id="PRU01016"/>
    </source>
</evidence>
<dbReference type="GO" id="GO:0003677">
    <property type="term" value="F:DNA binding"/>
    <property type="evidence" value="ECO:0007669"/>
    <property type="project" value="TreeGrafter"/>
</dbReference>
<evidence type="ECO:0000256" key="2">
    <source>
        <dbReference type="ARBA" id="ARBA00022679"/>
    </source>
</evidence>
<dbReference type="Gene3D" id="3.40.50.150">
    <property type="entry name" value="Vaccinia Virus protein VP39"/>
    <property type="match status" value="1"/>
</dbReference>
<dbReference type="EC" id="2.1.1.37" evidence="7"/>
<evidence type="ECO:0000256" key="7">
    <source>
        <dbReference type="RuleBase" id="RU000417"/>
    </source>
</evidence>
<dbReference type="SUPFAM" id="SSF53335">
    <property type="entry name" value="S-adenosyl-L-methionine-dependent methyltransferases"/>
    <property type="match status" value="1"/>
</dbReference>
<sequence length="405" mass="46608">MKKYNFIDLFAGCGGLSEGFYKQNFNALAHVEINPVACKTLRTRMKHYGYENADESVLELDITSEDVLERIENAVKGQEVDIIIGGPPCQAYSSLGRAKDENAMQDDPRNYLFESYVKVLNKYLPKFFVFENVTGMLTAKINGEHIVNKIVEALSENYKVKFDPKINVLNSANYGVPQIRKRVIIIGVRKDIDIEPEEMYAGITKTHYDPEMCEDERNELIKYVTVREAIEELPAVRPGEGEQEIQFVSKKNNEFLKRIASNENILRDHVARNHNDKDIERYIAMSSNHWSFQELLEKRPDLNHEKQRVFGNSYTVQWWDLPSKTIIAHLYKDGNQFIHPDSAQGRTFTVREAARIQSFPDDFVFEGPRTEQFKQIGNAVPPLLAEAIAKCIKNKLDTLEEHNDI</sequence>
<name>A0A0M6WTK7_9FIRM</name>
<comment type="similarity">
    <text evidence="5 6">Belongs to the class I-like SAM-binding methyltransferase superfamily. C5-methyltransferase family.</text>
</comment>
<dbReference type="PROSITE" id="PS00094">
    <property type="entry name" value="C5_MTASE_1"/>
    <property type="match status" value="1"/>
</dbReference>
<gene>
    <name evidence="8" type="ORF">RIL183_27701</name>
</gene>
<dbReference type="GO" id="GO:0044027">
    <property type="term" value="P:negative regulation of gene expression via chromosomal CpG island methylation"/>
    <property type="evidence" value="ECO:0007669"/>
    <property type="project" value="TreeGrafter"/>
</dbReference>
<dbReference type="Pfam" id="PF00145">
    <property type="entry name" value="DNA_methylase"/>
    <property type="match status" value="1"/>
</dbReference>
<evidence type="ECO:0000256" key="6">
    <source>
        <dbReference type="RuleBase" id="RU000416"/>
    </source>
</evidence>
<dbReference type="EMBL" id="CVRS01000086">
    <property type="protein sequence ID" value="CRL40886.1"/>
    <property type="molecule type" value="Genomic_DNA"/>
</dbReference>
<dbReference type="PROSITE" id="PS51679">
    <property type="entry name" value="SAM_MT_C5"/>
    <property type="match status" value="1"/>
</dbReference>
<dbReference type="OrthoDB" id="9813719at2"/>
<comment type="catalytic activity">
    <reaction evidence="7">
        <text>a 2'-deoxycytidine in DNA + S-adenosyl-L-methionine = a 5-methyl-2'-deoxycytidine in DNA + S-adenosyl-L-homocysteine + H(+)</text>
        <dbReference type="Rhea" id="RHEA:13681"/>
        <dbReference type="Rhea" id="RHEA-COMP:11369"/>
        <dbReference type="Rhea" id="RHEA-COMP:11370"/>
        <dbReference type="ChEBI" id="CHEBI:15378"/>
        <dbReference type="ChEBI" id="CHEBI:57856"/>
        <dbReference type="ChEBI" id="CHEBI:59789"/>
        <dbReference type="ChEBI" id="CHEBI:85452"/>
        <dbReference type="ChEBI" id="CHEBI:85454"/>
        <dbReference type="EC" id="2.1.1.37"/>
    </reaction>
</comment>
<dbReference type="InterPro" id="IPR018117">
    <property type="entry name" value="C5_DNA_meth_AS"/>
</dbReference>
<dbReference type="GO" id="GO:0032259">
    <property type="term" value="P:methylation"/>
    <property type="evidence" value="ECO:0007669"/>
    <property type="project" value="UniProtKB-KW"/>
</dbReference>
<dbReference type="PANTHER" id="PTHR10629:SF52">
    <property type="entry name" value="DNA (CYTOSINE-5)-METHYLTRANSFERASE 1"/>
    <property type="match status" value="1"/>
</dbReference>
<dbReference type="PROSITE" id="PS00095">
    <property type="entry name" value="C5_MTASE_2"/>
    <property type="match status" value="1"/>
</dbReference>
<keyword evidence="2 5" id="KW-0808">Transferase</keyword>
<evidence type="ECO:0000313" key="8">
    <source>
        <dbReference type="EMBL" id="CRL40886.1"/>
    </source>
</evidence>
<evidence type="ECO:0000256" key="4">
    <source>
        <dbReference type="ARBA" id="ARBA00022747"/>
    </source>
</evidence>
<dbReference type="InterPro" id="IPR029063">
    <property type="entry name" value="SAM-dependent_MTases_sf"/>
</dbReference>
<proteinExistence type="inferred from homology"/>
<reference evidence="9" key="1">
    <citation type="submission" date="2015-05" db="EMBL/GenBank/DDBJ databases">
        <authorList>
            <consortium name="Pathogen Informatics"/>
        </authorList>
    </citation>
    <scope>NUCLEOTIDE SEQUENCE [LARGE SCALE GENOMIC DNA]</scope>
    <source>
        <strain evidence="9">L1-83</strain>
    </source>
</reference>
<dbReference type="NCBIfam" id="TIGR00675">
    <property type="entry name" value="dcm"/>
    <property type="match status" value="1"/>
</dbReference>
<keyword evidence="1 5" id="KW-0489">Methyltransferase</keyword>
<dbReference type="GO" id="GO:0009307">
    <property type="term" value="P:DNA restriction-modification system"/>
    <property type="evidence" value="ECO:0007669"/>
    <property type="project" value="UniProtKB-KW"/>
</dbReference>
<keyword evidence="4" id="KW-0680">Restriction system</keyword>
<organism evidence="8 9">
    <name type="scientific">Roseburia inulinivorans</name>
    <dbReference type="NCBI Taxonomy" id="360807"/>
    <lineage>
        <taxon>Bacteria</taxon>
        <taxon>Bacillati</taxon>
        <taxon>Bacillota</taxon>
        <taxon>Clostridia</taxon>
        <taxon>Lachnospirales</taxon>
        <taxon>Lachnospiraceae</taxon>
        <taxon>Roseburia</taxon>
    </lineage>
</organism>
<dbReference type="GO" id="GO:0003886">
    <property type="term" value="F:DNA (cytosine-5-)-methyltransferase activity"/>
    <property type="evidence" value="ECO:0007669"/>
    <property type="project" value="UniProtKB-EC"/>
</dbReference>